<reference evidence="1" key="2">
    <citation type="journal article" date="2017" name="J. Med. Entomol.">
        <title>Transcriptome Analysis of the Triatoma infestans (Hemiptera: Reduviidae) Integument.</title>
        <authorList>
            <person name="Calderon-Fernandez G.M."/>
            <person name="Moriconi D.E."/>
            <person name="Dulbecco A.B."/>
            <person name="Juarez M.P."/>
        </authorList>
    </citation>
    <scope>NUCLEOTIDE SEQUENCE</scope>
    <source>
        <strain evidence="1">Int1</strain>
        <tissue evidence="1">Integument</tissue>
    </source>
</reference>
<dbReference type="PANTHER" id="PTHR47326:SF1">
    <property type="entry name" value="HTH PSQ-TYPE DOMAIN-CONTAINING PROTEIN"/>
    <property type="match status" value="1"/>
</dbReference>
<dbReference type="GO" id="GO:0008168">
    <property type="term" value="F:methyltransferase activity"/>
    <property type="evidence" value="ECO:0007669"/>
    <property type="project" value="UniProtKB-KW"/>
</dbReference>
<feature type="non-terminal residue" evidence="1">
    <location>
        <position position="105"/>
    </location>
</feature>
<keyword evidence="1" id="KW-0489">Methyltransferase</keyword>
<sequence>RKYRQHFNVRVSPSDNMIWNLIAQFERTGSIGDLPGRGPKRIARYALVYGSVLEDPSASTRLRPVQLGIVRTTLQKILKLDFKMFPYKIKMVHALLPQDTQQRQQ</sequence>
<name>A0A170ZW96_TRIIF</name>
<proteinExistence type="predicted"/>
<dbReference type="EMBL" id="GEMB01001780">
    <property type="protein sequence ID" value="JAS01390.1"/>
    <property type="molecule type" value="Transcribed_RNA"/>
</dbReference>
<protein>
    <submittedName>
        <fullName evidence="1">Histone-lysine n-methyltransferase setmar-like protein</fullName>
    </submittedName>
</protein>
<dbReference type="AlphaFoldDB" id="A0A170ZW96"/>
<dbReference type="PANTHER" id="PTHR47326">
    <property type="entry name" value="TRANSPOSABLE ELEMENT TC3 TRANSPOSASE-LIKE PROTEIN"/>
    <property type="match status" value="1"/>
</dbReference>
<dbReference type="GO" id="GO:0032259">
    <property type="term" value="P:methylation"/>
    <property type="evidence" value="ECO:0007669"/>
    <property type="project" value="UniProtKB-KW"/>
</dbReference>
<feature type="non-terminal residue" evidence="1">
    <location>
        <position position="1"/>
    </location>
</feature>
<accession>A0A170ZW96</accession>
<organism evidence="1">
    <name type="scientific">Triatoma infestans</name>
    <name type="common">Assassin bug</name>
    <dbReference type="NCBI Taxonomy" id="30076"/>
    <lineage>
        <taxon>Eukaryota</taxon>
        <taxon>Metazoa</taxon>
        <taxon>Ecdysozoa</taxon>
        <taxon>Arthropoda</taxon>
        <taxon>Hexapoda</taxon>
        <taxon>Insecta</taxon>
        <taxon>Pterygota</taxon>
        <taxon>Neoptera</taxon>
        <taxon>Paraneoptera</taxon>
        <taxon>Hemiptera</taxon>
        <taxon>Heteroptera</taxon>
        <taxon>Panheteroptera</taxon>
        <taxon>Cimicomorpha</taxon>
        <taxon>Reduviidae</taxon>
        <taxon>Triatominae</taxon>
        <taxon>Triatoma</taxon>
    </lineage>
</organism>
<reference evidence="1" key="1">
    <citation type="submission" date="2016-04" db="EMBL/GenBank/DDBJ databases">
        <authorList>
            <person name="Calderon-Fernandez G.M.Sr."/>
        </authorList>
    </citation>
    <scope>NUCLEOTIDE SEQUENCE</scope>
    <source>
        <strain evidence="1">Int1</strain>
        <tissue evidence="1">Integument</tissue>
    </source>
</reference>
<keyword evidence="1" id="KW-0808">Transferase</keyword>
<evidence type="ECO:0000313" key="1">
    <source>
        <dbReference type="EMBL" id="JAS01390.1"/>
    </source>
</evidence>